<accession>A0AAG5DRU4</accession>
<proteinExistence type="predicted"/>
<evidence type="ECO:0000313" key="1">
    <source>
        <dbReference type="EnsemblMetazoa" id="ENSAATROPP014057"/>
    </source>
</evidence>
<name>A0AAG5DRU4_ANOAO</name>
<keyword evidence="2" id="KW-1185">Reference proteome</keyword>
<protein>
    <submittedName>
        <fullName evidence="1">Uncharacterized protein</fullName>
    </submittedName>
</protein>
<dbReference type="EnsemblMetazoa" id="ENSAATROPT016005">
    <property type="protein sequence ID" value="ENSAATROPP014057"/>
    <property type="gene ID" value="ENSAATROPG013097"/>
</dbReference>
<sequence>MGFVEVASDLLALPGTLDRTLLLRGELCDWFLRARLRFSHWQGASAAAGGWCLLLLDVSPLILRTAVHHSPSSLVVLILGVEVADSGRILVVLVALLSGRFLPVRFLGLRFGLFLLLQFFQQFQIDLINLTNIFAFKLEIDFDLAEILYLEQLPTLLHGVGQRWGGRHPRVGALLILLGLCRLIQLIFSSRFGRFPVQHGLGHLEPFRSDVERQSASLPVVQDHLGHGRYIGFPLLQQLAHLAGNLLEEIDMIRPFRHAVRLHDVFLANPLQYLLDVIFGVVDQLHAHDRLQHFLGVRFRRGIHHPGAIDQEDTLHQRDVLPHFRFARDWRHLAHLLAAQRVNDGRFADVRVPDETNTDLLLVDVQLSDLT</sequence>
<organism evidence="1 2">
    <name type="scientific">Anopheles atroparvus</name>
    <name type="common">European mosquito</name>
    <dbReference type="NCBI Taxonomy" id="41427"/>
    <lineage>
        <taxon>Eukaryota</taxon>
        <taxon>Metazoa</taxon>
        <taxon>Ecdysozoa</taxon>
        <taxon>Arthropoda</taxon>
        <taxon>Hexapoda</taxon>
        <taxon>Insecta</taxon>
        <taxon>Pterygota</taxon>
        <taxon>Neoptera</taxon>
        <taxon>Endopterygota</taxon>
        <taxon>Diptera</taxon>
        <taxon>Nematocera</taxon>
        <taxon>Culicoidea</taxon>
        <taxon>Culicidae</taxon>
        <taxon>Anophelinae</taxon>
        <taxon>Anopheles</taxon>
    </lineage>
</organism>
<dbReference type="Proteomes" id="UP000075880">
    <property type="component" value="Unassembled WGS sequence"/>
</dbReference>
<reference evidence="1" key="1">
    <citation type="submission" date="2024-04" db="UniProtKB">
        <authorList>
            <consortium name="EnsemblMetazoa"/>
        </authorList>
    </citation>
    <scope>IDENTIFICATION</scope>
    <source>
        <strain evidence="1">EBRO</strain>
    </source>
</reference>
<evidence type="ECO:0000313" key="2">
    <source>
        <dbReference type="Proteomes" id="UP000075880"/>
    </source>
</evidence>
<dbReference type="AlphaFoldDB" id="A0AAG5DRU4"/>